<dbReference type="EMBL" id="KV784354">
    <property type="protein sequence ID" value="OEU21291.1"/>
    <property type="molecule type" value="Genomic_DNA"/>
</dbReference>
<gene>
    <name evidence="3" type="ORF">FRACYDRAFT_267901</name>
</gene>
<sequence>MKSLNLLFLAAVAAILRKSTSDAFILPLRFSCRINPSSSSSSSFHTTDANSNSPNNQLVVMKSSRTPTPNDEIIREEYAKWRRKYSRGDFDPVRSQNFKANFLAVTARNNMESNRARQNGQMAPSPIQLNEYGDCSAGEYRQAMSQPQQSNNSPKSMNSSPTRTSRARRNPTQSNTNVGLNPSNTIINSSSANPSSSRNSGRGREELSRATSQLRSVVEERRSLESELAQLKQQFEGKKKLLQNAAIEEQVCNERLALREEQKRLLNDRLANGWEDEGNQRSMY</sequence>
<protein>
    <submittedName>
        <fullName evidence="3">Uncharacterized protein</fullName>
    </submittedName>
</protein>
<dbReference type="OrthoDB" id="48347at2759"/>
<keyword evidence="2" id="KW-0732">Signal</keyword>
<feature type="chain" id="PRO_5009193559" evidence="2">
    <location>
        <begin position="22"/>
        <end position="284"/>
    </location>
</feature>
<feature type="compositionally biased region" description="Low complexity" evidence="1">
    <location>
        <begin position="144"/>
        <end position="161"/>
    </location>
</feature>
<evidence type="ECO:0000313" key="3">
    <source>
        <dbReference type="EMBL" id="OEU21291.1"/>
    </source>
</evidence>
<dbReference type="AlphaFoldDB" id="A0A1E7FSY2"/>
<proteinExistence type="predicted"/>
<name>A0A1E7FSY2_9STRA</name>
<reference evidence="3 4" key="1">
    <citation type="submission" date="2016-09" db="EMBL/GenBank/DDBJ databases">
        <title>Extensive genetic diversity and differential bi-allelic expression allows diatom success in the polar Southern Ocean.</title>
        <authorList>
            <consortium name="DOE Joint Genome Institute"/>
            <person name="Mock T."/>
            <person name="Otillar R.P."/>
            <person name="Strauss J."/>
            <person name="Dupont C."/>
            <person name="Frickenhaus S."/>
            <person name="Maumus F."/>
            <person name="Mcmullan M."/>
            <person name="Sanges R."/>
            <person name="Schmutz J."/>
            <person name="Toseland A."/>
            <person name="Valas R."/>
            <person name="Veluchamy A."/>
            <person name="Ward B.J."/>
            <person name="Allen A."/>
            <person name="Barry K."/>
            <person name="Falciatore A."/>
            <person name="Ferrante M."/>
            <person name="Fortunato A.E."/>
            <person name="Gloeckner G."/>
            <person name="Gruber A."/>
            <person name="Hipkin R."/>
            <person name="Janech M."/>
            <person name="Kroth P."/>
            <person name="Leese F."/>
            <person name="Lindquist E."/>
            <person name="Lyon B.R."/>
            <person name="Martin J."/>
            <person name="Mayer C."/>
            <person name="Parker M."/>
            <person name="Quesneville H."/>
            <person name="Raymond J."/>
            <person name="Uhlig C."/>
            <person name="Valentin K.U."/>
            <person name="Worden A.Z."/>
            <person name="Armbrust E.V."/>
            <person name="Bowler C."/>
            <person name="Green B."/>
            <person name="Moulton V."/>
            <person name="Van Oosterhout C."/>
            <person name="Grigoriev I."/>
        </authorList>
    </citation>
    <scope>NUCLEOTIDE SEQUENCE [LARGE SCALE GENOMIC DNA]</scope>
    <source>
        <strain evidence="3 4">CCMP1102</strain>
    </source>
</reference>
<dbReference type="InParanoid" id="A0A1E7FSY2"/>
<evidence type="ECO:0000256" key="1">
    <source>
        <dbReference type="SAM" id="MobiDB-lite"/>
    </source>
</evidence>
<accession>A0A1E7FSY2</accession>
<dbReference type="KEGG" id="fcy:FRACYDRAFT_267901"/>
<keyword evidence="4" id="KW-1185">Reference proteome</keyword>
<feature type="signal peptide" evidence="2">
    <location>
        <begin position="1"/>
        <end position="21"/>
    </location>
</feature>
<feature type="compositionally biased region" description="Polar residues" evidence="1">
    <location>
        <begin position="44"/>
        <end position="69"/>
    </location>
</feature>
<evidence type="ECO:0000313" key="4">
    <source>
        <dbReference type="Proteomes" id="UP000095751"/>
    </source>
</evidence>
<feature type="region of interest" description="Disordered" evidence="1">
    <location>
        <begin position="41"/>
        <end position="69"/>
    </location>
</feature>
<evidence type="ECO:0000256" key="2">
    <source>
        <dbReference type="SAM" id="SignalP"/>
    </source>
</evidence>
<dbReference type="Proteomes" id="UP000095751">
    <property type="component" value="Unassembled WGS sequence"/>
</dbReference>
<feature type="region of interest" description="Disordered" evidence="1">
    <location>
        <begin position="141"/>
        <end position="213"/>
    </location>
</feature>
<organism evidence="3 4">
    <name type="scientific">Fragilariopsis cylindrus CCMP1102</name>
    <dbReference type="NCBI Taxonomy" id="635003"/>
    <lineage>
        <taxon>Eukaryota</taxon>
        <taxon>Sar</taxon>
        <taxon>Stramenopiles</taxon>
        <taxon>Ochrophyta</taxon>
        <taxon>Bacillariophyta</taxon>
        <taxon>Bacillariophyceae</taxon>
        <taxon>Bacillariophycidae</taxon>
        <taxon>Bacillariales</taxon>
        <taxon>Bacillariaceae</taxon>
        <taxon>Fragilariopsis</taxon>
    </lineage>
</organism>
<feature type="compositionally biased region" description="Low complexity" evidence="1">
    <location>
        <begin position="180"/>
        <end position="200"/>
    </location>
</feature>
<feature type="compositionally biased region" description="Polar residues" evidence="1">
    <location>
        <begin position="170"/>
        <end position="179"/>
    </location>
</feature>